<accession>A0A6C0C6A7</accession>
<sequence>MNQASFSDKLVGKVMENEKVLYECDKCSKCTPKYFINLNIEGENKYICSYLCSKNMHETYGKNYWDNLVNVDDFNKYPQPITDNKKVEKFKIEISPWDIERLEYHNEMLEEDKRVEALENCSDSSYSDYESD</sequence>
<dbReference type="EMBL" id="MN739350">
    <property type="protein sequence ID" value="QHS99876.1"/>
    <property type="molecule type" value="Genomic_DNA"/>
</dbReference>
<evidence type="ECO:0000313" key="1">
    <source>
        <dbReference type="EMBL" id="QHS99876.1"/>
    </source>
</evidence>
<proteinExistence type="predicted"/>
<organism evidence="1">
    <name type="scientific">viral metagenome</name>
    <dbReference type="NCBI Taxonomy" id="1070528"/>
    <lineage>
        <taxon>unclassified sequences</taxon>
        <taxon>metagenomes</taxon>
        <taxon>organismal metagenomes</taxon>
    </lineage>
</organism>
<protein>
    <submittedName>
        <fullName evidence="1">Uncharacterized protein</fullName>
    </submittedName>
</protein>
<dbReference type="AlphaFoldDB" id="A0A6C0C6A7"/>
<name>A0A6C0C6A7_9ZZZZ</name>
<reference evidence="1" key="1">
    <citation type="journal article" date="2020" name="Nature">
        <title>Giant virus diversity and host interactions through global metagenomics.</title>
        <authorList>
            <person name="Schulz F."/>
            <person name="Roux S."/>
            <person name="Paez-Espino D."/>
            <person name="Jungbluth S."/>
            <person name="Walsh D.A."/>
            <person name="Denef V.J."/>
            <person name="McMahon K.D."/>
            <person name="Konstantinidis K.T."/>
            <person name="Eloe-Fadrosh E.A."/>
            <person name="Kyrpides N.C."/>
            <person name="Woyke T."/>
        </authorList>
    </citation>
    <scope>NUCLEOTIDE SEQUENCE</scope>
    <source>
        <strain evidence="1">GVMAG-M-3300020187-37</strain>
    </source>
</reference>